<evidence type="ECO:0000313" key="2">
    <source>
        <dbReference type="Proteomes" id="UP000807353"/>
    </source>
</evidence>
<reference evidence="1" key="1">
    <citation type="submission" date="2020-11" db="EMBL/GenBank/DDBJ databases">
        <authorList>
            <consortium name="DOE Joint Genome Institute"/>
            <person name="Ahrendt S."/>
            <person name="Riley R."/>
            <person name="Andreopoulos W."/>
            <person name="Labutti K."/>
            <person name="Pangilinan J."/>
            <person name="Ruiz-Duenas F.J."/>
            <person name="Barrasa J.M."/>
            <person name="Sanchez-Garcia M."/>
            <person name="Camarero S."/>
            <person name="Miyauchi S."/>
            <person name="Serrano A."/>
            <person name="Linde D."/>
            <person name="Babiker R."/>
            <person name="Drula E."/>
            <person name="Ayuso-Fernandez I."/>
            <person name="Pacheco R."/>
            <person name="Padilla G."/>
            <person name="Ferreira P."/>
            <person name="Barriuso J."/>
            <person name="Kellner H."/>
            <person name="Castanera R."/>
            <person name="Alfaro M."/>
            <person name="Ramirez L."/>
            <person name="Pisabarro A.G."/>
            <person name="Kuo A."/>
            <person name="Tritt A."/>
            <person name="Lipzen A."/>
            <person name="He G."/>
            <person name="Yan M."/>
            <person name="Ng V."/>
            <person name="Cullen D."/>
            <person name="Martin F."/>
            <person name="Rosso M.-N."/>
            <person name="Henrissat B."/>
            <person name="Hibbett D."/>
            <person name="Martinez A.T."/>
            <person name="Grigoriev I.V."/>
        </authorList>
    </citation>
    <scope>NUCLEOTIDE SEQUENCE</scope>
    <source>
        <strain evidence="1">CBS 247.69</strain>
    </source>
</reference>
<dbReference type="EMBL" id="MU150274">
    <property type="protein sequence ID" value="KAF9462215.1"/>
    <property type="molecule type" value="Genomic_DNA"/>
</dbReference>
<proteinExistence type="predicted"/>
<organism evidence="1 2">
    <name type="scientific">Collybia nuda</name>
    <dbReference type="NCBI Taxonomy" id="64659"/>
    <lineage>
        <taxon>Eukaryota</taxon>
        <taxon>Fungi</taxon>
        <taxon>Dikarya</taxon>
        <taxon>Basidiomycota</taxon>
        <taxon>Agaricomycotina</taxon>
        <taxon>Agaricomycetes</taxon>
        <taxon>Agaricomycetidae</taxon>
        <taxon>Agaricales</taxon>
        <taxon>Tricholomatineae</taxon>
        <taxon>Clitocybaceae</taxon>
        <taxon>Collybia</taxon>
    </lineage>
</organism>
<name>A0A9P5Y6T7_9AGAR</name>
<comment type="caution">
    <text evidence="1">The sequence shown here is derived from an EMBL/GenBank/DDBJ whole genome shotgun (WGS) entry which is preliminary data.</text>
</comment>
<keyword evidence="2" id="KW-1185">Reference proteome</keyword>
<dbReference type="OrthoDB" id="2744793at2759"/>
<evidence type="ECO:0000313" key="1">
    <source>
        <dbReference type="EMBL" id="KAF9462215.1"/>
    </source>
</evidence>
<protein>
    <submittedName>
        <fullName evidence="1">Uncharacterized protein</fullName>
    </submittedName>
</protein>
<sequence>MSSVDEVIPGWLLAHEGQRYILVMAQNSSFTLVYATVEEATLFAGSGIFTHSVLVEHQDLPLVERIRLTNELLLKPNLLSEWIMYILRWSFNMEGVRFNTAKEMVNGPTYDYVTRLRGVHRRDMIMELGSHRHTQAERILALLIGSGVGYCLAQAIYPTALIALVNSNRTLGEMYAMDLSIRFPSSVLGEDSGSSNVLEFAVPDIIDAPN</sequence>
<accession>A0A9P5Y6T7</accession>
<gene>
    <name evidence="1" type="ORF">BDZ94DRAFT_1237051</name>
</gene>
<dbReference type="AlphaFoldDB" id="A0A9P5Y6T7"/>
<dbReference type="Proteomes" id="UP000807353">
    <property type="component" value="Unassembled WGS sequence"/>
</dbReference>